<dbReference type="FunFam" id="1.10.287.570:FF:000003">
    <property type="entry name" value="Anion exchange family protein"/>
    <property type="match status" value="1"/>
</dbReference>
<dbReference type="GeneID" id="25029529"/>
<reference evidence="9 10" key="1">
    <citation type="journal article" date="2011" name="Science">
        <title>Comparative functional genomics of the fission yeasts.</title>
        <authorList>
            <person name="Rhind N."/>
            <person name="Chen Z."/>
            <person name="Yassour M."/>
            <person name="Thompson D.A."/>
            <person name="Haas B.J."/>
            <person name="Habib N."/>
            <person name="Wapinski I."/>
            <person name="Roy S."/>
            <person name="Lin M.F."/>
            <person name="Heiman D.I."/>
            <person name="Young S.K."/>
            <person name="Furuya K."/>
            <person name="Guo Y."/>
            <person name="Pidoux A."/>
            <person name="Chen H.M."/>
            <person name="Robbertse B."/>
            <person name="Goldberg J.M."/>
            <person name="Aoki K."/>
            <person name="Bayne E.H."/>
            <person name="Berlin A.M."/>
            <person name="Desjardins C.A."/>
            <person name="Dobbs E."/>
            <person name="Dukaj L."/>
            <person name="Fan L."/>
            <person name="FitzGerald M.G."/>
            <person name="French C."/>
            <person name="Gujja S."/>
            <person name="Hansen K."/>
            <person name="Keifenheim D."/>
            <person name="Levin J.Z."/>
            <person name="Mosher R.A."/>
            <person name="Mueller C.A."/>
            <person name="Pfiffner J."/>
            <person name="Priest M."/>
            <person name="Russ C."/>
            <person name="Smialowska A."/>
            <person name="Swoboda P."/>
            <person name="Sykes S.M."/>
            <person name="Vaughn M."/>
            <person name="Vengrova S."/>
            <person name="Yoder R."/>
            <person name="Zeng Q."/>
            <person name="Allshire R."/>
            <person name="Baulcombe D."/>
            <person name="Birren B.W."/>
            <person name="Brown W."/>
            <person name="Ekwall K."/>
            <person name="Kellis M."/>
            <person name="Leatherwood J."/>
            <person name="Levin H."/>
            <person name="Margalit H."/>
            <person name="Martienssen R."/>
            <person name="Nieduszynski C.A."/>
            <person name="Spatafora J.W."/>
            <person name="Friedman N."/>
            <person name="Dalgaard J.Z."/>
            <person name="Baumann P."/>
            <person name="Niki H."/>
            <person name="Regev A."/>
            <person name="Nusbaum C."/>
        </authorList>
    </citation>
    <scope>NUCLEOTIDE SEQUENCE [LARGE SCALE GENOMIC DNA]</scope>
    <source>
        <strain evidence="10">yFS286</strain>
    </source>
</reference>
<feature type="transmembrane region" description="Helical" evidence="7">
    <location>
        <begin position="131"/>
        <end position="150"/>
    </location>
</feature>
<organism evidence="9 10">
    <name type="scientific">Schizosaccharomyces octosporus (strain yFS286)</name>
    <name type="common">Fission yeast</name>
    <name type="synonym">Octosporomyces octosporus</name>
    <dbReference type="NCBI Taxonomy" id="483514"/>
    <lineage>
        <taxon>Eukaryota</taxon>
        <taxon>Fungi</taxon>
        <taxon>Dikarya</taxon>
        <taxon>Ascomycota</taxon>
        <taxon>Taphrinomycotina</taxon>
        <taxon>Schizosaccharomycetes</taxon>
        <taxon>Schizosaccharomycetales</taxon>
        <taxon>Schizosaccharomycetaceae</taxon>
        <taxon>Schizosaccharomyces</taxon>
    </lineage>
</organism>
<dbReference type="PANTHER" id="PTHR11453:SF82">
    <property type="entry name" value="BORON TRANSPORTER 1"/>
    <property type="match status" value="1"/>
</dbReference>
<dbReference type="OrthoDB" id="1735926at2759"/>
<dbReference type="GO" id="GO:0000324">
    <property type="term" value="C:fungal-type vacuole"/>
    <property type="evidence" value="ECO:0007669"/>
    <property type="project" value="TreeGrafter"/>
</dbReference>
<feature type="transmembrane region" description="Helical" evidence="7">
    <location>
        <begin position="486"/>
        <end position="504"/>
    </location>
</feature>
<dbReference type="AlphaFoldDB" id="S9PZ98"/>
<name>S9PZ98_SCHOY</name>
<feature type="transmembrane region" description="Helical" evidence="7">
    <location>
        <begin position="157"/>
        <end position="177"/>
    </location>
</feature>
<dbReference type="Proteomes" id="UP000016088">
    <property type="component" value="Unassembled WGS sequence"/>
</dbReference>
<evidence type="ECO:0000256" key="1">
    <source>
        <dbReference type="ARBA" id="ARBA00004128"/>
    </source>
</evidence>
<dbReference type="InterPro" id="IPR011531">
    <property type="entry name" value="HCO3_transpt-like_TM_dom"/>
</dbReference>
<dbReference type="GO" id="GO:0080139">
    <property type="term" value="F:borate efflux transmembrane transporter activity"/>
    <property type="evidence" value="ECO:0007669"/>
    <property type="project" value="TreeGrafter"/>
</dbReference>
<dbReference type="Gene3D" id="1.10.287.570">
    <property type="entry name" value="Helical hairpin bin"/>
    <property type="match status" value="1"/>
</dbReference>
<feature type="domain" description="Bicarbonate transporter-like transmembrane" evidence="8">
    <location>
        <begin position="26"/>
        <end position="190"/>
    </location>
</feature>
<feature type="transmembrane region" description="Helical" evidence="7">
    <location>
        <begin position="463"/>
        <end position="480"/>
    </location>
</feature>
<feature type="transmembrane region" description="Helical" evidence="7">
    <location>
        <begin position="411"/>
        <end position="431"/>
    </location>
</feature>
<dbReference type="GO" id="GO:0005886">
    <property type="term" value="C:plasma membrane"/>
    <property type="evidence" value="ECO:0007669"/>
    <property type="project" value="TreeGrafter"/>
</dbReference>
<feature type="domain" description="Bicarbonate transporter-like transmembrane" evidence="8">
    <location>
        <begin position="194"/>
        <end position="520"/>
    </location>
</feature>
<sequence length="531" mass="60457">MLLEGSMGSLKHRKRLEKLDFKLGNSIYTDIRQRIPFYKSDWRDAWHYRILPACLNIYFANLLPELAFALDMFSKTDNSFGVNEVLLASVLGSVVFSLLSSQPLCIVGVTGPITVFNYTIYNIFHDRNTPYFPFLCWICLWSAVFHWIIALSNLVHFVKFITKFSCEIFGLYVAFIYLEKGVQVLTNQLQHGLANTFLAITIALLFMVIGWICNSIGSSSLFNHKIRVFLLDYGLVASIIFFSGFQHIGKMRQIDLSKLPTSKAFLPTQDRSWFIKFWKISVGDVFLAIPFAVVLTILFYFDHNVSSLMAQDPSFPLKKPSGFHWDFFLLGITTFVSGILGIPAPNGLIPQAPMHTATLCVTKVEEDDEEKQDYKVKVVIERVIEQRVSNFLQGLMTLGTMTGPLLVVLHQIPQCVLAGLFWVMGFSAIAGNNITRNIFWMFADRKVLSQGHVLNHCRSRRAVWLYTCLQLLGFGATFAITQVDKASIGFPIVILLLIPFRTYLMPKWFYEEDLEILDENVGILAYREGAF</sequence>
<feature type="transmembrane region" description="Helical" evidence="7">
    <location>
        <begin position="322"/>
        <end position="344"/>
    </location>
</feature>
<proteinExistence type="inferred from homology"/>
<keyword evidence="4 7" id="KW-0812">Transmembrane</keyword>
<evidence type="ECO:0000256" key="2">
    <source>
        <dbReference type="ARBA" id="ARBA00010993"/>
    </source>
</evidence>
<dbReference type="EMBL" id="KE503207">
    <property type="protein sequence ID" value="EPX72783.1"/>
    <property type="molecule type" value="Genomic_DNA"/>
</dbReference>
<dbReference type="RefSeq" id="XP_013018419.1">
    <property type="nucleotide sequence ID" value="XM_013162965.1"/>
</dbReference>
<comment type="subcellular location">
    <subcellularLocation>
        <location evidence="1">Vacuole membrane</location>
        <topology evidence="1">Multi-pass membrane protein</topology>
    </subcellularLocation>
</comment>
<evidence type="ECO:0000256" key="3">
    <source>
        <dbReference type="ARBA" id="ARBA00022554"/>
    </source>
</evidence>
<feature type="transmembrane region" description="Helical" evidence="7">
    <location>
        <begin position="280"/>
        <end position="301"/>
    </location>
</feature>
<dbReference type="GO" id="GO:0050801">
    <property type="term" value="P:monoatomic ion homeostasis"/>
    <property type="evidence" value="ECO:0007669"/>
    <property type="project" value="TreeGrafter"/>
</dbReference>
<dbReference type="GO" id="GO:0006820">
    <property type="term" value="P:monoatomic anion transport"/>
    <property type="evidence" value="ECO:0007669"/>
    <property type="project" value="InterPro"/>
</dbReference>
<evidence type="ECO:0000256" key="6">
    <source>
        <dbReference type="ARBA" id="ARBA00023136"/>
    </source>
</evidence>
<dbReference type="PANTHER" id="PTHR11453">
    <property type="entry name" value="ANION EXCHANGE PROTEIN"/>
    <property type="match status" value="1"/>
</dbReference>
<dbReference type="GO" id="GO:0005452">
    <property type="term" value="F:solute:inorganic anion antiporter activity"/>
    <property type="evidence" value="ECO:0007669"/>
    <property type="project" value="InterPro"/>
</dbReference>
<dbReference type="GO" id="GO:0005774">
    <property type="term" value="C:vacuolar membrane"/>
    <property type="evidence" value="ECO:0007669"/>
    <property type="project" value="UniProtKB-SubCell"/>
</dbReference>
<evidence type="ECO:0000259" key="8">
    <source>
        <dbReference type="Pfam" id="PF00955"/>
    </source>
</evidence>
<dbReference type="eggNOG" id="KOG1172">
    <property type="taxonomic scope" value="Eukaryota"/>
</dbReference>
<keyword evidence="6 7" id="KW-0472">Membrane</keyword>
<dbReference type="InterPro" id="IPR003020">
    <property type="entry name" value="HCO3_transpt_euk"/>
</dbReference>
<gene>
    <name evidence="9" type="ORF">SOCG_00545</name>
</gene>
<keyword evidence="3" id="KW-0926">Vacuole</keyword>
<feature type="transmembrane region" description="Helical" evidence="7">
    <location>
        <begin position="85"/>
        <end position="111"/>
    </location>
</feature>
<evidence type="ECO:0000256" key="4">
    <source>
        <dbReference type="ARBA" id="ARBA00022692"/>
    </source>
</evidence>
<keyword evidence="10" id="KW-1185">Reference proteome</keyword>
<feature type="transmembrane region" description="Helical" evidence="7">
    <location>
        <begin position="197"/>
        <end position="216"/>
    </location>
</feature>
<evidence type="ECO:0000256" key="5">
    <source>
        <dbReference type="ARBA" id="ARBA00022989"/>
    </source>
</evidence>
<comment type="similarity">
    <text evidence="2">Belongs to the anion exchanger (TC 2.A.31) family.</text>
</comment>
<accession>S9PZ98</accession>
<dbReference type="VEuPathDB" id="FungiDB:SOCG_00545"/>
<evidence type="ECO:0000313" key="9">
    <source>
        <dbReference type="EMBL" id="EPX72783.1"/>
    </source>
</evidence>
<feature type="transmembrane region" description="Helical" evidence="7">
    <location>
        <begin position="50"/>
        <end position="73"/>
    </location>
</feature>
<evidence type="ECO:0000256" key="7">
    <source>
        <dbReference type="SAM" id="Phobius"/>
    </source>
</evidence>
<feature type="transmembrane region" description="Helical" evidence="7">
    <location>
        <begin position="228"/>
        <end position="248"/>
    </location>
</feature>
<evidence type="ECO:0000313" key="10">
    <source>
        <dbReference type="Proteomes" id="UP000016088"/>
    </source>
</evidence>
<protein>
    <submittedName>
        <fullName evidence="9">HC03 family inorganic anion exchanger</fullName>
    </submittedName>
</protein>
<dbReference type="HOGENOM" id="CLU_002289_7_2_1"/>
<keyword evidence="5 7" id="KW-1133">Transmembrane helix</keyword>
<dbReference type="OMA" id="RRAPFYW"/>
<dbReference type="Pfam" id="PF00955">
    <property type="entry name" value="HCO3_cotransp"/>
    <property type="match status" value="2"/>
</dbReference>